<dbReference type="Pfam" id="PF18050">
    <property type="entry name" value="Cyclophil_like2"/>
    <property type="match status" value="1"/>
</dbReference>
<organism evidence="3 4">
    <name type="scientific">Trichococcus shcherbakoviae</name>
    <dbReference type="NCBI Taxonomy" id="2094020"/>
    <lineage>
        <taxon>Bacteria</taxon>
        <taxon>Bacillati</taxon>
        <taxon>Bacillota</taxon>
        <taxon>Bacilli</taxon>
        <taxon>Lactobacillales</taxon>
        <taxon>Carnobacteriaceae</taxon>
        <taxon>Trichococcus</taxon>
    </lineage>
</organism>
<reference evidence="4" key="1">
    <citation type="submission" date="2018-05" db="EMBL/GenBank/DDBJ databases">
        <authorList>
            <person name="Strepis N."/>
        </authorList>
    </citation>
    <scope>NUCLEOTIDE SEQUENCE [LARGE SCALE GENOMIC DNA]</scope>
</reference>
<feature type="signal peptide" evidence="1">
    <location>
        <begin position="1"/>
        <end position="18"/>
    </location>
</feature>
<proteinExistence type="predicted"/>
<name>A0A383TGG6_9LACT</name>
<feature type="domain" description="Cyclophilin-like" evidence="2">
    <location>
        <begin position="58"/>
        <end position="163"/>
    </location>
</feature>
<dbReference type="RefSeq" id="WP_233436820.1">
    <property type="nucleotide sequence ID" value="NZ_OY761017.1"/>
</dbReference>
<keyword evidence="1" id="KW-0732">Signal</keyword>
<evidence type="ECO:0000313" key="3">
    <source>
        <dbReference type="EMBL" id="SYZ79088.1"/>
    </source>
</evidence>
<dbReference type="InterPro" id="IPR029000">
    <property type="entry name" value="Cyclophilin-like_dom_sf"/>
</dbReference>
<dbReference type="PROSITE" id="PS51257">
    <property type="entry name" value="PROKAR_LIPOPROTEIN"/>
    <property type="match status" value="1"/>
</dbReference>
<dbReference type="InterPro" id="IPR041183">
    <property type="entry name" value="Cyclophilin-like"/>
</dbReference>
<feature type="chain" id="PRO_5017070679" description="Cyclophilin-like domain-containing protein" evidence="1">
    <location>
        <begin position="19"/>
        <end position="167"/>
    </location>
</feature>
<evidence type="ECO:0000259" key="2">
    <source>
        <dbReference type="Pfam" id="PF18050"/>
    </source>
</evidence>
<dbReference type="EMBL" id="UNRR01000027">
    <property type="protein sequence ID" value="SYZ79088.1"/>
    <property type="molecule type" value="Genomic_DNA"/>
</dbReference>
<sequence length="167" mass="18467">MRKRILLTFMLFAVGLLAACFRQTFERGEIDLNSGLQISQSSENGIETGEDKMQIQIQDNAHTVVFLLNNSVAAGSLYKQLPLKIMVENYGNNEKIFYPPTKLNTSNTPSAEGPAGTLAYFEPWGNVVMYYGSFGRYRGLYDLGIAVSGGEHIRELTGEISVTKVSD</sequence>
<gene>
    <name evidence="3" type="ORF">TART1_1912</name>
</gene>
<evidence type="ECO:0000313" key="4">
    <source>
        <dbReference type="Proteomes" id="UP000262072"/>
    </source>
</evidence>
<dbReference type="Proteomes" id="UP000262072">
    <property type="component" value="Unassembled WGS sequence"/>
</dbReference>
<protein>
    <recommendedName>
        <fullName evidence="2">Cyclophilin-like domain-containing protein</fullName>
    </recommendedName>
</protein>
<dbReference type="Gene3D" id="2.40.100.20">
    <property type="match status" value="1"/>
</dbReference>
<dbReference type="AlphaFoldDB" id="A0A383TGG6"/>
<accession>A0A383TGG6</accession>
<evidence type="ECO:0000256" key="1">
    <source>
        <dbReference type="SAM" id="SignalP"/>
    </source>
</evidence>
<dbReference type="SUPFAM" id="SSF50891">
    <property type="entry name" value="Cyclophilin-like"/>
    <property type="match status" value="1"/>
</dbReference>